<evidence type="ECO:0000256" key="7">
    <source>
        <dbReference type="ARBA" id="ARBA00043220"/>
    </source>
</evidence>
<feature type="region of interest" description="Disordered" evidence="9">
    <location>
        <begin position="464"/>
        <end position="496"/>
    </location>
</feature>
<protein>
    <recommendedName>
        <fullName evidence="5">FAST kinase domain-containing protein 4</fullName>
    </recommendedName>
    <alternativeName>
        <fullName evidence="7">Protein TBRG4</fullName>
    </alternativeName>
    <alternativeName>
        <fullName evidence="6">Transforming growth factor beta regulator 4</fullName>
    </alternativeName>
</protein>
<comment type="similarity">
    <text evidence="4">Belongs to the FAST kinase family.</text>
</comment>
<organism evidence="11 12">
    <name type="scientific">Ornithorhynchus anatinus</name>
    <name type="common">Duckbill platypus</name>
    <dbReference type="NCBI Taxonomy" id="9258"/>
    <lineage>
        <taxon>Eukaryota</taxon>
        <taxon>Metazoa</taxon>
        <taxon>Chordata</taxon>
        <taxon>Craniata</taxon>
        <taxon>Vertebrata</taxon>
        <taxon>Euteleostomi</taxon>
        <taxon>Mammalia</taxon>
        <taxon>Monotremata</taxon>
        <taxon>Ornithorhynchidae</taxon>
        <taxon>Ornithorhynchus</taxon>
    </lineage>
</organism>
<dbReference type="KEGG" id="oaa:100085203"/>
<accession>F7B933</accession>
<dbReference type="InParanoid" id="F7B933"/>
<dbReference type="GO" id="GO:0035770">
    <property type="term" value="C:ribonucleoprotein granule"/>
    <property type="evidence" value="ECO:0000318"/>
    <property type="project" value="GO_Central"/>
</dbReference>
<feature type="domain" description="RAP" evidence="10">
    <location>
        <begin position="564"/>
        <end position="622"/>
    </location>
</feature>
<dbReference type="InterPro" id="IPR013584">
    <property type="entry name" value="RAP"/>
</dbReference>
<dbReference type="CDD" id="cd23739">
    <property type="entry name" value="TBRG4-like_N"/>
    <property type="match status" value="1"/>
</dbReference>
<sequence length="634" mass="71209">MAARLVRRCSRLLGRSAAAVCRSPPLAPDLLRPARAPRWAPAPAPGSTLSAAGSGFPEKEPVFTPFPKSQPADRLIEAASSPEQVLQLVRCGHPPHRNQAALMLVRLSRLLAEKRQDAGPLVRDARFQELLKTVHGQISLVWNKTLVILLRSLYSLRLPDDCKELRSVEQEVCWRLRRLKFRHLAFLAETTVPYLQERRSDLLAELLLHLERRWAEIDDCRTVVSLLTRVGHLSEALMDRLEDKGLELVEQFGAEDLRRVLLALALQNRRSVPLLRAVSYHLMQKPFTLSKSVLIDLAYAYGKLNFHQTQVFQKLAADLLPLVPGMSPNDVARCAKSFAFLKWLNLPLFEAFGQHVAGKAASFTPQQLCNVVLAFARLNFQPEPQDPFFSAVHDRLNPVLAELGPGLQVDLVWSLCVLRRVRGDQLARVLAPQFHAQFLDSKSPQDQSTWQKLMHINATARLEHPTYGGPFLPPPALRPHPSSSPPSPLRKETSMQQELQETLRGLLGSGDKGRFGVMTQYGWELDAEVVLGQDNQPLPLKDLAAPHLARPAGSQPLPPGAKRLAFLRWEFPDFNSRSKDLLGRFAMARRHLQGAGFLVVDVPYYEWLELKSEWQKGAYLKDKMGKAVAEELAK</sequence>
<evidence type="ECO:0000313" key="12">
    <source>
        <dbReference type="Proteomes" id="UP000002279"/>
    </source>
</evidence>
<evidence type="ECO:0000256" key="8">
    <source>
        <dbReference type="ARBA" id="ARBA00045209"/>
    </source>
</evidence>
<name>F7B933_ORNAN</name>
<keyword evidence="2" id="KW-0809">Transit peptide</keyword>
<comment type="function">
    <text evidence="8">Plays a role in processing of mitochondrial RNA precursors and in stabilization of a subset of mature mitochondrial RNA species, such as MT-CO1, MT-CO2, MT-CYB, MT-CO3, MT-ND3, MT-ND5 and MT-ATP8/6. May play a role in cell cycle progression.</text>
</comment>
<gene>
    <name evidence="11" type="primary">TBRG4</name>
</gene>
<evidence type="ECO:0000313" key="11">
    <source>
        <dbReference type="Ensembl" id="ENSOANP00000024175.3"/>
    </source>
</evidence>
<evidence type="ECO:0000256" key="1">
    <source>
        <dbReference type="ARBA" id="ARBA00004305"/>
    </source>
</evidence>
<evidence type="ECO:0000256" key="2">
    <source>
        <dbReference type="ARBA" id="ARBA00022946"/>
    </source>
</evidence>
<dbReference type="GO" id="GO:0090615">
    <property type="term" value="P:mitochondrial mRNA processing"/>
    <property type="evidence" value="ECO:0007669"/>
    <property type="project" value="Ensembl"/>
</dbReference>
<dbReference type="eggNOG" id="ENOG502QTRE">
    <property type="taxonomic scope" value="Eukaryota"/>
</dbReference>
<dbReference type="STRING" id="9258.ENSOANP00000024175"/>
<proteinExistence type="inferred from homology"/>
<dbReference type="Pfam" id="PF06743">
    <property type="entry name" value="FAST_1"/>
    <property type="match status" value="1"/>
</dbReference>
<evidence type="ECO:0000256" key="4">
    <source>
        <dbReference type="ARBA" id="ARBA00038281"/>
    </source>
</evidence>
<dbReference type="InterPro" id="IPR050870">
    <property type="entry name" value="FAST_kinase"/>
</dbReference>
<dbReference type="GeneTree" id="ENSGT01030000234607"/>
<dbReference type="Pfam" id="PF08368">
    <property type="entry name" value="FAST_2"/>
    <property type="match status" value="1"/>
</dbReference>
<dbReference type="Pfam" id="PF08373">
    <property type="entry name" value="RAP"/>
    <property type="match status" value="1"/>
</dbReference>
<dbReference type="GO" id="GO:0005759">
    <property type="term" value="C:mitochondrial matrix"/>
    <property type="evidence" value="ECO:0000318"/>
    <property type="project" value="GO_Central"/>
</dbReference>
<evidence type="ECO:0000259" key="10">
    <source>
        <dbReference type="PROSITE" id="PS51286"/>
    </source>
</evidence>
<comment type="subcellular location">
    <subcellularLocation>
        <location evidence="1">Mitochondrion matrix</location>
    </subcellularLocation>
</comment>
<dbReference type="GO" id="GO:0044528">
    <property type="term" value="P:regulation of mitochondrial mRNA stability"/>
    <property type="evidence" value="ECO:0000318"/>
    <property type="project" value="GO_Central"/>
</dbReference>
<evidence type="ECO:0000256" key="9">
    <source>
        <dbReference type="SAM" id="MobiDB-lite"/>
    </source>
</evidence>
<dbReference type="RefSeq" id="XP_028933683.1">
    <property type="nucleotide sequence ID" value="XM_029077850.2"/>
</dbReference>
<evidence type="ECO:0000256" key="6">
    <source>
        <dbReference type="ARBA" id="ARBA00042265"/>
    </source>
</evidence>
<dbReference type="OrthoDB" id="6501018at2759"/>
<dbReference type="GO" id="GO:0000963">
    <property type="term" value="P:mitochondrial RNA processing"/>
    <property type="evidence" value="ECO:0000318"/>
    <property type="project" value="GO_Central"/>
</dbReference>
<dbReference type="OMA" id="LCILQQA"/>
<dbReference type="GO" id="GO:0003723">
    <property type="term" value="F:RNA binding"/>
    <property type="evidence" value="ECO:0000318"/>
    <property type="project" value="GO_Central"/>
</dbReference>
<dbReference type="Ensembl" id="ENSOANT00000024179.4">
    <property type="protein sequence ID" value="ENSOANP00000024175.3"/>
    <property type="gene ID" value="ENSOANG00000015366.4"/>
</dbReference>
<dbReference type="GeneID" id="100085203"/>
<dbReference type="AlphaFoldDB" id="F7B933"/>
<feature type="compositionally biased region" description="Pro residues" evidence="9">
    <location>
        <begin position="471"/>
        <end position="488"/>
    </location>
</feature>
<dbReference type="SMART" id="SM00952">
    <property type="entry name" value="RAP"/>
    <property type="match status" value="1"/>
</dbReference>
<reference evidence="11" key="2">
    <citation type="submission" date="2025-09" db="UniProtKB">
        <authorList>
            <consortium name="Ensembl"/>
        </authorList>
    </citation>
    <scope>IDENTIFICATION</scope>
    <source>
        <strain evidence="11">Glennie</strain>
    </source>
</reference>
<reference evidence="11" key="1">
    <citation type="submission" date="2025-08" db="UniProtKB">
        <authorList>
            <consortium name="Ensembl"/>
        </authorList>
    </citation>
    <scope>IDENTIFICATION</scope>
    <source>
        <strain evidence="11">Glennie</strain>
    </source>
</reference>
<dbReference type="CTD" id="9238"/>
<evidence type="ECO:0000256" key="3">
    <source>
        <dbReference type="ARBA" id="ARBA00023128"/>
    </source>
</evidence>
<dbReference type="InterPro" id="IPR013579">
    <property type="entry name" value="FAST_2"/>
</dbReference>
<dbReference type="PROSITE" id="PS51286">
    <property type="entry name" value="RAP"/>
    <property type="match status" value="1"/>
</dbReference>
<keyword evidence="12" id="KW-1185">Reference proteome</keyword>
<evidence type="ECO:0000256" key="5">
    <source>
        <dbReference type="ARBA" id="ARBA00040471"/>
    </source>
</evidence>
<dbReference type="Proteomes" id="UP000002279">
    <property type="component" value="Unplaced"/>
</dbReference>
<dbReference type="FunCoup" id="F7B933">
    <property type="interactions" value="2053"/>
</dbReference>
<dbReference type="HOGENOM" id="CLU_029448_1_0_1"/>
<dbReference type="PANTHER" id="PTHR21228">
    <property type="entry name" value="FAST LEU-RICH DOMAIN-CONTAINING"/>
    <property type="match status" value="1"/>
</dbReference>
<keyword evidence="3" id="KW-0496">Mitochondrion</keyword>
<dbReference type="Bgee" id="ENSOANG00000015366">
    <property type="expression patterns" value="Expressed in heart and 7 other cell types or tissues"/>
</dbReference>
<dbReference type="PANTHER" id="PTHR21228:SF59">
    <property type="entry name" value="FAST KINASE DOMAIN-CONTAINING PROTEIN 4"/>
    <property type="match status" value="1"/>
</dbReference>
<dbReference type="InterPro" id="IPR010622">
    <property type="entry name" value="FAST_Leu-rich"/>
</dbReference>